<reference evidence="2 3" key="1">
    <citation type="submission" date="2018-07" db="EMBL/GenBank/DDBJ databases">
        <title>Dyella monticola sp. nov. and Dyella psychrodurans sp. nov. isolated from monsoon evergreen broad-leaved forest soil of Dinghu Mountain, China.</title>
        <authorList>
            <person name="Gao Z."/>
            <person name="Qiu L."/>
        </authorList>
    </citation>
    <scope>NUCLEOTIDE SEQUENCE [LARGE SCALE GENOMIC DNA]</scope>
    <source>
        <strain evidence="2 3">4MSK11</strain>
    </source>
</reference>
<dbReference type="Proteomes" id="UP000255334">
    <property type="component" value="Unassembled WGS sequence"/>
</dbReference>
<organism evidence="2 3">
    <name type="scientific">Dyella psychrodurans</name>
    <dbReference type="NCBI Taxonomy" id="1927960"/>
    <lineage>
        <taxon>Bacteria</taxon>
        <taxon>Pseudomonadati</taxon>
        <taxon>Pseudomonadota</taxon>
        <taxon>Gammaproteobacteria</taxon>
        <taxon>Lysobacterales</taxon>
        <taxon>Rhodanobacteraceae</taxon>
        <taxon>Dyella</taxon>
    </lineage>
</organism>
<accession>A0A370X0K3</accession>
<keyword evidence="3" id="KW-1185">Reference proteome</keyword>
<proteinExistence type="predicted"/>
<evidence type="ECO:0000256" key="1">
    <source>
        <dbReference type="SAM" id="SignalP"/>
    </source>
</evidence>
<dbReference type="EMBL" id="QRBF01000006">
    <property type="protein sequence ID" value="RDS81797.1"/>
    <property type="molecule type" value="Genomic_DNA"/>
</dbReference>
<evidence type="ECO:0000313" key="2">
    <source>
        <dbReference type="EMBL" id="RDS81797.1"/>
    </source>
</evidence>
<gene>
    <name evidence="2" type="ORF">DWU99_15330</name>
</gene>
<dbReference type="RefSeq" id="WP_115478953.1">
    <property type="nucleotide sequence ID" value="NZ_QRBF01000006.1"/>
</dbReference>
<evidence type="ECO:0000313" key="3">
    <source>
        <dbReference type="Proteomes" id="UP000255334"/>
    </source>
</evidence>
<keyword evidence="1" id="KW-0732">Signal</keyword>
<comment type="caution">
    <text evidence="2">The sequence shown here is derived from an EMBL/GenBank/DDBJ whole genome shotgun (WGS) entry which is preliminary data.</text>
</comment>
<sequence>MKIVFKAATVAGLLLGIGASIHPTAVLAQPDCSPCLMEHIECEEGNQSACASWYNVCVPFCKERGSASGTPPTRHNEKLNMALLNSKQATTVAK</sequence>
<feature type="chain" id="PRO_5017059777" evidence="1">
    <location>
        <begin position="29"/>
        <end position="94"/>
    </location>
</feature>
<dbReference type="AlphaFoldDB" id="A0A370X0K3"/>
<name>A0A370X0K3_9GAMM</name>
<protein>
    <submittedName>
        <fullName evidence="2">Uncharacterized protein</fullName>
    </submittedName>
</protein>
<feature type="signal peptide" evidence="1">
    <location>
        <begin position="1"/>
        <end position="28"/>
    </location>
</feature>